<reference evidence="1" key="1">
    <citation type="submission" date="2021-12" db="EMBL/GenBank/DDBJ databases">
        <authorList>
            <person name="Li Y."/>
        </authorList>
    </citation>
    <scope>NUCLEOTIDE SEQUENCE</scope>
    <source>
        <strain evidence="1">DKSPLA3</strain>
    </source>
</reference>
<evidence type="ECO:0000313" key="1">
    <source>
        <dbReference type="EMBL" id="MCD7109502.1"/>
    </source>
</evidence>
<evidence type="ECO:0000313" key="2">
    <source>
        <dbReference type="Proteomes" id="UP001139089"/>
    </source>
</evidence>
<gene>
    <name evidence="1" type="ORF">LRX75_10640</name>
</gene>
<sequence length="47" mass="5225">MTTIEKPYEPVAFAKKHRISVEDATAILKQADGNKKLADKEGRRVAV</sequence>
<dbReference type="RefSeq" id="WP_162743140.1">
    <property type="nucleotide sequence ID" value="NZ_JAJOZR010000006.1"/>
</dbReference>
<dbReference type="Proteomes" id="UP001139089">
    <property type="component" value="Unassembled WGS sequence"/>
</dbReference>
<comment type="caution">
    <text evidence="1">The sequence shown here is derived from an EMBL/GenBank/DDBJ whole genome shotgun (WGS) entry which is preliminary data.</text>
</comment>
<keyword evidence="2" id="KW-1185">Reference proteome</keyword>
<protein>
    <recommendedName>
        <fullName evidence="3">DUF3606 domain-containing protein</fullName>
    </recommendedName>
</protein>
<dbReference type="AlphaFoldDB" id="A0A9X1NQV1"/>
<proteinExistence type="predicted"/>
<evidence type="ECO:0008006" key="3">
    <source>
        <dbReference type="Google" id="ProtNLM"/>
    </source>
</evidence>
<organism evidence="1 2">
    <name type="scientific">Rhizobium quercicola</name>
    <dbReference type="NCBI Taxonomy" id="2901226"/>
    <lineage>
        <taxon>Bacteria</taxon>
        <taxon>Pseudomonadati</taxon>
        <taxon>Pseudomonadota</taxon>
        <taxon>Alphaproteobacteria</taxon>
        <taxon>Hyphomicrobiales</taxon>
        <taxon>Rhizobiaceae</taxon>
        <taxon>Rhizobium/Agrobacterium group</taxon>
        <taxon>Rhizobium</taxon>
    </lineage>
</organism>
<name>A0A9X1NQV1_9HYPH</name>
<dbReference type="EMBL" id="JAJOZR010000006">
    <property type="protein sequence ID" value="MCD7109502.1"/>
    <property type="molecule type" value="Genomic_DNA"/>
</dbReference>
<accession>A0A9X1NQV1</accession>